<dbReference type="EMBL" id="JAANOW010000001">
    <property type="protein sequence ID" value="NIH95582.1"/>
    <property type="molecule type" value="Genomic_DNA"/>
</dbReference>
<evidence type="ECO:0000313" key="6">
    <source>
        <dbReference type="EMBL" id="NIH95582.1"/>
    </source>
</evidence>
<feature type="compositionally biased region" description="Low complexity" evidence="4">
    <location>
        <begin position="630"/>
        <end position="655"/>
    </location>
</feature>
<evidence type="ECO:0000256" key="3">
    <source>
        <dbReference type="ARBA" id="ARBA00023295"/>
    </source>
</evidence>
<dbReference type="SUPFAM" id="SSF51445">
    <property type="entry name" value="(Trans)glycosidases"/>
    <property type="match status" value="1"/>
</dbReference>
<comment type="caution">
    <text evidence="6">The sequence shown here is derived from an EMBL/GenBank/DDBJ whole genome shotgun (WGS) entry which is preliminary data.</text>
</comment>
<gene>
    <name evidence="6" type="ORF">FHU31_002538</name>
</gene>
<dbReference type="Gene3D" id="3.20.20.80">
    <property type="entry name" value="Glycosidases"/>
    <property type="match status" value="1"/>
</dbReference>
<dbReference type="PANTHER" id="PTHR12631">
    <property type="entry name" value="ALPHA-L-IDURONIDASE"/>
    <property type="match status" value="1"/>
</dbReference>
<reference evidence="6 7" key="1">
    <citation type="submission" date="2020-03" db="EMBL/GenBank/DDBJ databases">
        <title>Sequencing the genomes of 1000 actinobacteria strains.</title>
        <authorList>
            <person name="Klenk H.-P."/>
        </authorList>
    </citation>
    <scope>NUCLEOTIDE SEQUENCE [LARGE SCALE GENOMIC DNA]</scope>
    <source>
        <strain evidence="6 7">DSM 44556</strain>
    </source>
</reference>
<evidence type="ECO:0000259" key="5">
    <source>
        <dbReference type="Pfam" id="PF01229"/>
    </source>
</evidence>
<evidence type="ECO:0000256" key="4">
    <source>
        <dbReference type="SAM" id="MobiDB-lite"/>
    </source>
</evidence>
<protein>
    <recommendedName>
        <fullName evidence="5">Glycosyl hydrolases family 39 N-terminal catalytic domain-containing protein</fullName>
    </recommendedName>
</protein>
<dbReference type="PANTHER" id="PTHR12631:SF10">
    <property type="entry name" value="BETA-XYLOSIDASE-LIKE PROTEIN-RELATED"/>
    <property type="match status" value="1"/>
</dbReference>
<keyword evidence="2" id="KW-0378">Hydrolase</keyword>
<dbReference type="InterPro" id="IPR017853">
    <property type="entry name" value="GH"/>
</dbReference>
<dbReference type="RefSeq" id="WP_167158726.1">
    <property type="nucleotide sequence ID" value="NZ_JAANOW010000001.1"/>
</dbReference>
<evidence type="ECO:0000256" key="1">
    <source>
        <dbReference type="ARBA" id="ARBA00008875"/>
    </source>
</evidence>
<dbReference type="Pfam" id="PF01229">
    <property type="entry name" value="Glyco_hydro_39"/>
    <property type="match status" value="1"/>
</dbReference>
<feature type="compositionally biased region" description="Low complexity" evidence="4">
    <location>
        <begin position="663"/>
        <end position="683"/>
    </location>
</feature>
<feature type="compositionally biased region" description="Basic residues" evidence="4">
    <location>
        <begin position="619"/>
        <end position="629"/>
    </location>
</feature>
<name>A0A7X5TZJ2_9MYCO</name>
<dbReference type="InterPro" id="IPR049166">
    <property type="entry name" value="GH39_cat"/>
</dbReference>
<evidence type="ECO:0000313" key="7">
    <source>
        <dbReference type="Proteomes" id="UP000547444"/>
    </source>
</evidence>
<dbReference type="AlphaFoldDB" id="A0A7X5TZJ2"/>
<evidence type="ECO:0000256" key="2">
    <source>
        <dbReference type="ARBA" id="ARBA00022801"/>
    </source>
</evidence>
<sequence length="683" mass="70004">MKKILGRCGTDSVKFGAPLLAAIVVTAGAHLSTPPEPRAIRQATSPYVLTATVDTSSTAAGIAESDFYYMSADDLASAMDSLDALGVTQIRILVPWRNIEATEGEYDWSSLDTVIAAAAERGIAVTACVTSTPTWASDYGYTVANGEPSDYTDYASFVSALATRYGASANDGNQLISAYEVWNEPNGYLGWSPTPSAQDYTELLKAAYTAIKAADPDATVVGGVVGSGVSLGTDTINAVDFIEQMYAAGAADYFDALSIHPYSLASEFSAGTGTVDSAIEQVEAIRALMDANGDTDKLIWATEYGMPTTGSYTEAMQSEFLQDFLEAWSTLTGVGPMFIYSLVDQDTGDGNIEDNWGLYTDDWTAKDAAAVLAAWLAANPTLAEAGYTPVFPTETDDGNAYTRFVKNLQQFIVSIKATIGTTFGAAWAQLTSIKVIATAVVNSLSTAVGNVQTGITTALNSVVSAVTTALSAAKASATSTTSTTSTTTGTTALAATATSATVASTVTAEADTTAAETTAVSETSTTSATSAVAKTSATVAASAVTQAESTDTVTASATEEKAATTAETTSAAQETSSTADTAKDSATSASTDPSSTTKAGDTDAASDTTAASTSTKTAKPQKKTKRTKPAKATADESTSSTASTTSPRRTAPSTAQRAATHRQSGASKAQSSESTSTSHESAD</sequence>
<accession>A0A7X5TZJ2</accession>
<comment type="similarity">
    <text evidence="1">Belongs to the glycosyl hydrolase 39 family.</text>
</comment>
<dbReference type="InterPro" id="IPR051923">
    <property type="entry name" value="Glycosyl_Hydrolase_39"/>
</dbReference>
<feature type="compositionally biased region" description="Low complexity" evidence="4">
    <location>
        <begin position="543"/>
        <end position="618"/>
    </location>
</feature>
<keyword evidence="7" id="KW-1185">Reference proteome</keyword>
<keyword evidence="3" id="KW-0326">Glycosidase</keyword>
<proteinExistence type="inferred from homology"/>
<feature type="domain" description="Glycosyl hydrolases family 39 N-terminal catalytic" evidence="5">
    <location>
        <begin position="106"/>
        <end position="291"/>
    </location>
</feature>
<dbReference type="GO" id="GO:0004553">
    <property type="term" value="F:hydrolase activity, hydrolyzing O-glycosyl compounds"/>
    <property type="evidence" value="ECO:0007669"/>
    <property type="project" value="TreeGrafter"/>
</dbReference>
<organism evidence="6 7">
    <name type="scientific">Mycolicibacterium fluoranthenivorans</name>
    <dbReference type="NCBI Taxonomy" id="258505"/>
    <lineage>
        <taxon>Bacteria</taxon>
        <taxon>Bacillati</taxon>
        <taxon>Actinomycetota</taxon>
        <taxon>Actinomycetes</taxon>
        <taxon>Mycobacteriales</taxon>
        <taxon>Mycobacteriaceae</taxon>
        <taxon>Mycolicibacterium</taxon>
    </lineage>
</organism>
<dbReference type="Proteomes" id="UP000547444">
    <property type="component" value="Unassembled WGS sequence"/>
</dbReference>
<feature type="region of interest" description="Disordered" evidence="4">
    <location>
        <begin position="543"/>
        <end position="683"/>
    </location>
</feature>